<evidence type="ECO:0000256" key="4">
    <source>
        <dbReference type="ARBA" id="ARBA00023136"/>
    </source>
</evidence>
<evidence type="ECO:0000313" key="6">
    <source>
        <dbReference type="EMBL" id="CZR68494.1"/>
    </source>
</evidence>
<dbReference type="EMBL" id="FJOG01000056">
    <property type="protein sequence ID" value="CZR68494.1"/>
    <property type="molecule type" value="Genomic_DNA"/>
</dbReference>
<feature type="transmembrane region" description="Helical" evidence="5">
    <location>
        <begin position="232"/>
        <end position="249"/>
    </location>
</feature>
<dbReference type="PANTHER" id="PTHR23294">
    <property type="entry name" value="ET TRANSLATION PRODUCT-RELATED"/>
    <property type="match status" value="1"/>
</dbReference>
<feature type="transmembrane region" description="Helical" evidence="5">
    <location>
        <begin position="338"/>
        <end position="361"/>
    </location>
</feature>
<feature type="transmembrane region" description="Helical" evidence="5">
    <location>
        <begin position="80"/>
        <end position="99"/>
    </location>
</feature>
<evidence type="ECO:0000256" key="5">
    <source>
        <dbReference type="SAM" id="Phobius"/>
    </source>
</evidence>
<keyword evidence="4 5" id="KW-0472">Membrane</keyword>
<reference evidence="6 7" key="1">
    <citation type="submission" date="2016-03" db="EMBL/GenBank/DDBJ databases">
        <authorList>
            <person name="Ploux O."/>
        </authorList>
    </citation>
    <scope>NUCLEOTIDE SEQUENCE [LARGE SCALE GENOMIC DNA]</scope>
    <source>
        <strain evidence="6 7">UAMH 11012</strain>
    </source>
</reference>
<organism evidence="6 7">
    <name type="scientific">Phialocephala subalpina</name>
    <dbReference type="NCBI Taxonomy" id="576137"/>
    <lineage>
        <taxon>Eukaryota</taxon>
        <taxon>Fungi</taxon>
        <taxon>Dikarya</taxon>
        <taxon>Ascomycota</taxon>
        <taxon>Pezizomycotina</taxon>
        <taxon>Leotiomycetes</taxon>
        <taxon>Helotiales</taxon>
        <taxon>Mollisiaceae</taxon>
        <taxon>Phialocephala</taxon>
        <taxon>Phialocephala fortinii species complex</taxon>
    </lineage>
</organism>
<evidence type="ECO:0000313" key="7">
    <source>
        <dbReference type="Proteomes" id="UP000184330"/>
    </source>
</evidence>
<comment type="subcellular location">
    <subcellularLocation>
        <location evidence="1">Membrane</location>
        <topology evidence="1">Multi-pass membrane protein</topology>
    </subcellularLocation>
</comment>
<evidence type="ECO:0008006" key="8">
    <source>
        <dbReference type="Google" id="ProtNLM"/>
    </source>
</evidence>
<keyword evidence="2 5" id="KW-0812">Transmembrane</keyword>
<feature type="transmembrane region" description="Helical" evidence="5">
    <location>
        <begin position="105"/>
        <end position="133"/>
    </location>
</feature>
<accession>A0A1L7XTY6</accession>
<evidence type="ECO:0000256" key="3">
    <source>
        <dbReference type="ARBA" id="ARBA00022989"/>
    </source>
</evidence>
<evidence type="ECO:0000256" key="2">
    <source>
        <dbReference type="ARBA" id="ARBA00022692"/>
    </source>
</evidence>
<dbReference type="OrthoDB" id="196103at2759"/>
<feature type="transmembrane region" description="Helical" evidence="5">
    <location>
        <begin position="269"/>
        <end position="287"/>
    </location>
</feature>
<feature type="transmembrane region" description="Helical" evidence="5">
    <location>
        <begin position="145"/>
        <end position="166"/>
    </location>
</feature>
<dbReference type="InterPro" id="IPR051617">
    <property type="entry name" value="UNC-93-like_regulator"/>
</dbReference>
<dbReference type="GO" id="GO:0016020">
    <property type="term" value="C:membrane"/>
    <property type="evidence" value="ECO:0007669"/>
    <property type="project" value="UniProtKB-SubCell"/>
</dbReference>
<dbReference type="PANTHER" id="PTHR23294:SF59">
    <property type="entry name" value="UNC93-LIKE PROTEIN C922.05C"/>
    <property type="match status" value="1"/>
</dbReference>
<feature type="transmembrane region" description="Helical" evidence="5">
    <location>
        <begin position="373"/>
        <end position="393"/>
    </location>
</feature>
<dbReference type="SUPFAM" id="SSF103473">
    <property type="entry name" value="MFS general substrate transporter"/>
    <property type="match status" value="1"/>
</dbReference>
<evidence type="ECO:0000256" key="1">
    <source>
        <dbReference type="ARBA" id="ARBA00004141"/>
    </source>
</evidence>
<feature type="transmembrane region" description="Helical" evidence="5">
    <location>
        <begin position="54"/>
        <end position="73"/>
    </location>
</feature>
<gene>
    <name evidence="6" type="ORF">PAC_18393</name>
</gene>
<dbReference type="InterPro" id="IPR036259">
    <property type="entry name" value="MFS_trans_sf"/>
</dbReference>
<keyword evidence="7" id="KW-1185">Reference proteome</keyword>
<keyword evidence="3 5" id="KW-1133">Transmembrane helix</keyword>
<dbReference type="GO" id="GO:0022857">
    <property type="term" value="F:transmembrane transporter activity"/>
    <property type="evidence" value="ECO:0007669"/>
    <property type="project" value="InterPro"/>
</dbReference>
<dbReference type="Pfam" id="PF07690">
    <property type="entry name" value="MFS_1"/>
    <property type="match status" value="1"/>
</dbReference>
<feature type="transmembrane region" description="Helical" evidence="5">
    <location>
        <begin position="178"/>
        <end position="199"/>
    </location>
</feature>
<dbReference type="InterPro" id="IPR011701">
    <property type="entry name" value="MFS"/>
</dbReference>
<protein>
    <recommendedName>
        <fullName evidence="8">DUF895 domain membrane protein</fullName>
    </recommendedName>
</protein>
<dbReference type="Gene3D" id="1.20.1250.20">
    <property type="entry name" value="MFS general substrate transporter like domains"/>
    <property type="match status" value="1"/>
</dbReference>
<feature type="transmembrane region" description="Helical" evidence="5">
    <location>
        <begin position="12"/>
        <end position="34"/>
    </location>
</feature>
<feature type="transmembrane region" description="Helical" evidence="5">
    <location>
        <begin position="399"/>
        <end position="422"/>
    </location>
</feature>
<proteinExistence type="predicted"/>
<dbReference type="Proteomes" id="UP000184330">
    <property type="component" value="Unassembled WGS sequence"/>
</dbReference>
<feature type="transmembrane region" description="Helical" evidence="5">
    <location>
        <begin position="299"/>
        <end position="318"/>
    </location>
</feature>
<name>A0A1L7XTY6_9HELO</name>
<dbReference type="AlphaFoldDB" id="A0A1L7XTY6"/>
<sequence>MSEKEEKVPVQWYRSTIFCAFLVAATAFTCPGIFGALNGFGAGGGASPDISNAANAIVFGMLAVGSLFVGAIANRITPKWALLIGTLGYTPYAAGLYCVDKFGTTWLLLFGSVVLGISACFLWVASGAILLGYTEENKKGTAMSIKFAFQNLGASIGGIIALALNAKKNYRGGVTQSTYIALMTLMCLGFPFALLLPTARKVQRTDGRSVVLSKQPSLAFEFRVLKSIFSKTWVWALIPFIIYAQWFLSYQWEFNYAYFTVRARALNSFLFYVLGLLSALGMGQLLDSARWQRQTRAKIGFFIVTIFTGTSWILGQIVQVHYSNIEPTIDWNDHSYGLGAFVFCLWGFSDPLVTTYMYWLVGSFSNDLNETSFLAAIMNSMGSLGSTFGFVVSAKKFSYNGACALNLGLFFISIPGLAWVVFTKVSNTTHGTKLSGGDYSAGSASEDGRDIATEKYFEPVKAGVQSTSTPL</sequence>